<gene>
    <name evidence="1" type="ORF">DET59_1123</name>
</gene>
<dbReference type="OrthoDB" id="2647637at2"/>
<reference evidence="1 2" key="1">
    <citation type="submission" date="2018-06" db="EMBL/GenBank/DDBJ databases">
        <title>Freshwater and sediment microbial communities from various areas in North America, analyzing microbe dynamics in response to fracking.</title>
        <authorList>
            <person name="Lamendella R."/>
        </authorList>
    </citation>
    <scope>NUCLEOTIDE SEQUENCE [LARGE SCALE GENOMIC DNA]</scope>
    <source>
        <strain evidence="1 2">97B</strain>
    </source>
</reference>
<dbReference type="EMBL" id="QNRJ01000012">
    <property type="protein sequence ID" value="RBP02719.1"/>
    <property type="molecule type" value="Genomic_DNA"/>
</dbReference>
<comment type="caution">
    <text evidence="1">The sequence shown here is derived from an EMBL/GenBank/DDBJ whole genome shotgun (WGS) entry which is preliminary data.</text>
</comment>
<protein>
    <submittedName>
        <fullName evidence="1">Uncharacterized protein</fullName>
    </submittedName>
</protein>
<dbReference type="AlphaFoldDB" id="A0A366EMK5"/>
<evidence type="ECO:0000313" key="2">
    <source>
        <dbReference type="Proteomes" id="UP000252118"/>
    </source>
</evidence>
<evidence type="ECO:0000313" key="1">
    <source>
        <dbReference type="EMBL" id="RBP02719.1"/>
    </source>
</evidence>
<sequence length="66" mass="7592">MRDELAHKRWKSLPEHIRKKFEGNVFCRSCGVTTIVDYNVDSDNHNLVLEGTCKTCGRKVARVIES</sequence>
<name>A0A366EMK5_9BACI</name>
<accession>A0A366EMK5</accession>
<organism evidence="1 2">
    <name type="scientific">Rossellomorea aquimaris</name>
    <dbReference type="NCBI Taxonomy" id="189382"/>
    <lineage>
        <taxon>Bacteria</taxon>
        <taxon>Bacillati</taxon>
        <taxon>Bacillota</taxon>
        <taxon>Bacilli</taxon>
        <taxon>Bacillales</taxon>
        <taxon>Bacillaceae</taxon>
        <taxon>Rossellomorea</taxon>
    </lineage>
</organism>
<dbReference type="RefSeq" id="WP_113970376.1">
    <property type="nucleotide sequence ID" value="NZ_QNRJ01000012.1"/>
</dbReference>
<dbReference type="Proteomes" id="UP000252118">
    <property type="component" value="Unassembled WGS sequence"/>
</dbReference>
<proteinExistence type="predicted"/>